<dbReference type="GeneID" id="93090265"/>
<proteinExistence type="predicted"/>
<dbReference type="STRING" id="32024.GCA_000788295_00845"/>
<feature type="domain" description="HIT" evidence="1">
    <location>
        <begin position="20"/>
        <end position="83"/>
    </location>
</feature>
<dbReference type="InterPro" id="IPR011146">
    <property type="entry name" value="HIT-like"/>
</dbReference>
<gene>
    <name evidence="2" type="ORF">NCTC12475_01624</name>
</gene>
<dbReference type="RefSeq" id="WP_089182131.1">
    <property type="nucleotide sequence ID" value="NZ_CP043427.1"/>
</dbReference>
<dbReference type="GO" id="GO:0003824">
    <property type="term" value="F:catalytic activity"/>
    <property type="evidence" value="ECO:0007669"/>
    <property type="project" value="InterPro"/>
</dbReference>
<organism evidence="2 3">
    <name type="scientific">Campylobacter sputorum subsp. sputorum</name>
    <dbReference type="NCBI Taxonomy" id="32024"/>
    <lineage>
        <taxon>Bacteria</taxon>
        <taxon>Pseudomonadati</taxon>
        <taxon>Campylobacterota</taxon>
        <taxon>Epsilonproteobacteria</taxon>
        <taxon>Campylobacterales</taxon>
        <taxon>Campylobacteraceae</taxon>
        <taxon>Campylobacter</taxon>
    </lineage>
</organism>
<dbReference type="SUPFAM" id="SSF54197">
    <property type="entry name" value="HIT-like"/>
    <property type="match status" value="1"/>
</dbReference>
<dbReference type="InterPro" id="IPR036265">
    <property type="entry name" value="HIT-like_sf"/>
</dbReference>
<accession>A0A381DL40</accession>
<dbReference type="Gene3D" id="3.30.428.10">
    <property type="entry name" value="HIT-like"/>
    <property type="match status" value="1"/>
</dbReference>
<reference evidence="2 3" key="1">
    <citation type="submission" date="2018-06" db="EMBL/GenBank/DDBJ databases">
        <authorList>
            <consortium name="Pathogen Informatics"/>
            <person name="Doyle S."/>
        </authorList>
    </citation>
    <scope>NUCLEOTIDE SEQUENCE [LARGE SCALE GENOMIC DNA]</scope>
    <source>
        <strain evidence="2 3">NCTC12475</strain>
    </source>
</reference>
<protein>
    <submittedName>
        <fullName evidence="2">HIT family protein</fullName>
    </submittedName>
</protein>
<evidence type="ECO:0000313" key="3">
    <source>
        <dbReference type="Proteomes" id="UP000254920"/>
    </source>
</evidence>
<dbReference type="OrthoDB" id="9799145at2"/>
<dbReference type="Proteomes" id="UP000254920">
    <property type="component" value="Unassembled WGS sequence"/>
</dbReference>
<evidence type="ECO:0000259" key="1">
    <source>
        <dbReference type="Pfam" id="PF01230"/>
    </source>
</evidence>
<dbReference type="Pfam" id="PF01230">
    <property type="entry name" value="HIT"/>
    <property type="match status" value="1"/>
</dbReference>
<name>A0A381DL40_9BACT</name>
<dbReference type="AlphaFoldDB" id="A0A381DL40"/>
<dbReference type="EMBL" id="UFVD01000001">
    <property type="protein sequence ID" value="SUX11399.1"/>
    <property type="molecule type" value="Genomic_DNA"/>
</dbReference>
<keyword evidence="3" id="KW-1185">Reference proteome</keyword>
<sequence>MIYENDLIYVEQEVNEIPWVKIFTKKEYKEISDCEEFTQKAIFKAAICVEKTMISFYNPDKINMASFANYLPRVHLHVMARFKNDSYFPECMWGKKQRDAKLNLPSFDKFSELLNKNLKECFEKDS</sequence>
<evidence type="ECO:0000313" key="2">
    <source>
        <dbReference type="EMBL" id="SUX11399.1"/>
    </source>
</evidence>